<evidence type="ECO:0000259" key="9">
    <source>
        <dbReference type="Pfam" id="PF07715"/>
    </source>
</evidence>
<evidence type="ECO:0000256" key="7">
    <source>
        <dbReference type="PROSITE-ProRule" id="PRU01360"/>
    </source>
</evidence>
<comment type="subcellular location">
    <subcellularLocation>
        <location evidence="1 7">Cell outer membrane</location>
        <topology evidence="1 7">Multi-pass membrane protein</topology>
    </subcellularLocation>
</comment>
<dbReference type="InterPro" id="IPR008969">
    <property type="entry name" value="CarboxyPept-like_regulatory"/>
</dbReference>
<keyword evidence="5 7" id="KW-0472">Membrane</keyword>
<dbReference type="PROSITE" id="PS52016">
    <property type="entry name" value="TONB_DEPENDENT_REC_3"/>
    <property type="match status" value="1"/>
</dbReference>
<dbReference type="EMBL" id="JAEHFJ010000005">
    <property type="protein sequence ID" value="MBJ2174931.1"/>
    <property type="molecule type" value="Genomic_DNA"/>
</dbReference>
<dbReference type="Gene3D" id="2.40.170.20">
    <property type="entry name" value="TonB-dependent receptor, beta-barrel domain"/>
    <property type="match status" value="1"/>
</dbReference>
<keyword evidence="2 7" id="KW-0813">Transport</keyword>
<evidence type="ECO:0000256" key="1">
    <source>
        <dbReference type="ARBA" id="ARBA00004571"/>
    </source>
</evidence>
<feature type="domain" description="TonB-dependent receptor plug" evidence="9">
    <location>
        <begin position="278"/>
        <end position="356"/>
    </location>
</feature>
<keyword evidence="4 7" id="KW-0812">Transmembrane</keyword>
<keyword evidence="10" id="KW-0675">Receptor</keyword>
<proteinExistence type="inferred from homology"/>
<feature type="chain" id="PRO_5046935610" evidence="8">
    <location>
        <begin position="20"/>
        <end position="922"/>
    </location>
</feature>
<dbReference type="Gene3D" id="2.170.130.10">
    <property type="entry name" value="TonB-dependent receptor, plug domain"/>
    <property type="match status" value="1"/>
</dbReference>
<name>A0ABS0WSH2_9FLAO</name>
<feature type="signal peptide" evidence="8">
    <location>
        <begin position="1"/>
        <end position="19"/>
    </location>
</feature>
<dbReference type="InterPro" id="IPR037066">
    <property type="entry name" value="Plug_dom_sf"/>
</dbReference>
<accession>A0ABS0WSH2</accession>
<keyword evidence="8" id="KW-0732">Signal</keyword>
<dbReference type="SUPFAM" id="SSF56935">
    <property type="entry name" value="Porins"/>
    <property type="match status" value="1"/>
</dbReference>
<gene>
    <name evidence="10" type="ORF">JBL43_11830</name>
</gene>
<evidence type="ECO:0000313" key="10">
    <source>
        <dbReference type="EMBL" id="MBJ2174931.1"/>
    </source>
</evidence>
<dbReference type="InterPro" id="IPR036942">
    <property type="entry name" value="Beta-barrel_TonB_sf"/>
</dbReference>
<organism evidence="10 11">
    <name type="scientific">Aureibaculum flavum</name>
    <dbReference type="NCBI Taxonomy" id="2795986"/>
    <lineage>
        <taxon>Bacteria</taxon>
        <taxon>Pseudomonadati</taxon>
        <taxon>Bacteroidota</taxon>
        <taxon>Flavobacteriia</taxon>
        <taxon>Flavobacteriales</taxon>
        <taxon>Flavobacteriaceae</taxon>
        <taxon>Aureibaculum</taxon>
    </lineage>
</organism>
<dbReference type="SUPFAM" id="SSF49464">
    <property type="entry name" value="Carboxypeptidase regulatory domain-like"/>
    <property type="match status" value="1"/>
</dbReference>
<dbReference type="Proteomes" id="UP000623301">
    <property type="component" value="Unassembled WGS sequence"/>
</dbReference>
<keyword evidence="6 7" id="KW-0998">Cell outer membrane</keyword>
<dbReference type="Pfam" id="PF07715">
    <property type="entry name" value="Plug"/>
    <property type="match status" value="1"/>
</dbReference>
<dbReference type="Gene3D" id="2.60.40.1120">
    <property type="entry name" value="Carboxypeptidase-like, regulatory domain"/>
    <property type="match status" value="1"/>
</dbReference>
<evidence type="ECO:0000256" key="4">
    <source>
        <dbReference type="ARBA" id="ARBA00022692"/>
    </source>
</evidence>
<dbReference type="RefSeq" id="WP_198841641.1">
    <property type="nucleotide sequence ID" value="NZ_JAEHFJ010000005.1"/>
</dbReference>
<evidence type="ECO:0000256" key="8">
    <source>
        <dbReference type="SAM" id="SignalP"/>
    </source>
</evidence>
<dbReference type="Pfam" id="PF13715">
    <property type="entry name" value="CarbopepD_reg_2"/>
    <property type="match status" value="1"/>
</dbReference>
<evidence type="ECO:0000256" key="2">
    <source>
        <dbReference type="ARBA" id="ARBA00022448"/>
    </source>
</evidence>
<comment type="similarity">
    <text evidence="7">Belongs to the TonB-dependent receptor family.</text>
</comment>
<evidence type="ECO:0000256" key="5">
    <source>
        <dbReference type="ARBA" id="ARBA00023136"/>
    </source>
</evidence>
<protein>
    <submittedName>
        <fullName evidence="10">TonB-dependent receptor</fullName>
    </submittedName>
</protein>
<comment type="caution">
    <text evidence="10">The sequence shown here is derived from an EMBL/GenBank/DDBJ whole genome shotgun (WGS) entry which is preliminary data.</text>
</comment>
<dbReference type="InterPro" id="IPR012910">
    <property type="entry name" value="Plug_dom"/>
</dbReference>
<evidence type="ECO:0000256" key="6">
    <source>
        <dbReference type="ARBA" id="ARBA00023237"/>
    </source>
</evidence>
<keyword evidence="11" id="KW-1185">Reference proteome</keyword>
<sequence>MRKLIAITLFMVSLNFLNAQQNQDLISIDFNDISRTDAMHQLEEKFNYQFYFVKEWFSQEKININFKNVTISKVLNQIFEDTNFNYFILKNKGIVITQNRVIYSDLPDNFFGNKKVIDKNNRIETESARPVFKNKIVSSNKTRTETVSIGKENPLDKRTKYKLSGYIRDSKTGMPWSNVSIVVKNTVLGVETDKNGYYQITIPRGYNTIETSSIGLGKTQKNVIIYNDGTLNINLSENIEELDEIIVSSKQTSNVVDSEIGTNEVDSEKSKNIPLVMGERNMLKVATALPGITTAGEGSSGFNVRGGKTDQNLILLDNAVLYNPAHFFGIFQALNPFTTKNIKIYKGSVPAQFGGRLSSVFDITTKDGSLDKFKGEASIGPVTGNIALEIPIIKEKASLVLGGRSTYSNWILNSLDNKSLKNSKASFYDLIGKFNAKIDSTNEVRATAYYSNDDFSITSDSVYGYNNLLLSVLWNKKFNDKNSSSLSISKSQYKFNINYDGQSNDNFGYDYGIDEIGAKLRLVYLHSDKHKFNYGVSVKKYEVNPGKKEPLGENSAVIPLNLENEYGLESAVFLEDGYKINNKFLINVGLRYSMFQALGSSLTRVYETGQPRNNETVSDTLNFGKNKTIKNYGGLETRLSGRYLLNKDFSIKLGYNSAYQYLHTLSNNTTLSPIDTWKLSDYHIKPQKSQQLSLGLFKNINGNDYELSLEGYYKKSENVPDFKTGAQLLLNENVETEILQGKGKAYGIEFLVKKNKGKLSGWFAYTYSKSLIKLDSPFKEEQINNGNYFPSNYDKPHNLNIVSNFKVTRRFSFSANFEYQTGRPVTYPIGNFDYQGDTYVIYSERNKFRIPDYYRLDLSFNIEGNHKLKKLGHSYWNISVYNVLGRNNPYSVFFVTENGNVKAYKSSIFSVPIPTISYNIKF</sequence>
<keyword evidence="3 7" id="KW-1134">Transmembrane beta strand</keyword>
<reference evidence="10 11" key="1">
    <citation type="submission" date="2020-12" db="EMBL/GenBank/DDBJ databases">
        <title>Aureibaculum luteum sp. nov. and Aureibaculum flavum sp. nov., novel members of the family Flavobacteriaceae isolated from Antarctic intertidal sediments.</title>
        <authorList>
            <person name="He X."/>
            <person name="Zhang X."/>
        </authorList>
    </citation>
    <scope>NUCLEOTIDE SEQUENCE [LARGE SCALE GENOMIC DNA]</scope>
    <source>
        <strain evidence="10 11">A20</strain>
    </source>
</reference>
<evidence type="ECO:0000313" key="11">
    <source>
        <dbReference type="Proteomes" id="UP000623301"/>
    </source>
</evidence>
<dbReference type="Gene3D" id="3.55.50.30">
    <property type="match status" value="1"/>
</dbReference>
<dbReference type="InterPro" id="IPR039426">
    <property type="entry name" value="TonB-dep_rcpt-like"/>
</dbReference>
<evidence type="ECO:0000256" key="3">
    <source>
        <dbReference type="ARBA" id="ARBA00022452"/>
    </source>
</evidence>